<dbReference type="Pfam" id="PF00383">
    <property type="entry name" value="dCMP_cyt_deam_1"/>
    <property type="match status" value="1"/>
</dbReference>
<accession>A0ABD0YG47</accession>
<dbReference type="AlphaFoldDB" id="A0ABD0YG47"/>
<comment type="caution">
    <text evidence="4">The sequence shown here is derived from an EMBL/GenBank/DDBJ whole genome shotgun (WGS) entry which is preliminary data.</text>
</comment>
<dbReference type="InterPro" id="IPR002125">
    <property type="entry name" value="CMP_dCMP_dom"/>
</dbReference>
<dbReference type="GO" id="GO:0008033">
    <property type="term" value="P:tRNA processing"/>
    <property type="evidence" value="ECO:0007669"/>
    <property type="project" value="UniProtKB-KW"/>
</dbReference>
<evidence type="ECO:0000256" key="1">
    <source>
        <dbReference type="ARBA" id="ARBA00022694"/>
    </source>
</evidence>
<reference evidence="4 5" key="1">
    <citation type="submission" date="2024-07" db="EMBL/GenBank/DDBJ databases">
        <title>Chromosome-level genome assembly of the water stick insect Ranatra chinensis (Heteroptera: Nepidae).</title>
        <authorList>
            <person name="Liu X."/>
        </authorList>
    </citation>
    <scope>NUCLEOTIDE SEQUENCE [LARGE SCALE GENOMIC DNA]</scope>
    <source>
        <strain evidence="4">Cailab_2021Rc</strain>
        <tissue evidence="4">Muscle</tissue>
    </source>
</reference>
<organism evidence="4 5">
    <name type="scientific">Ranatra chinensis</name>
    <dbReference type="NCBI Taxonomy" id="642074"/>
    <lineage>
        <taxon>Eukaryota</taxon>
        <taxon>Metazoa</taxon>
        <taxon>Ecdysozoa</taxon>
        <taxon>Arthropoda</taxon>
        <taxon>Hexapoda</taxon>
        <taxon>Insecta</taxon>
        <taxon>Pterygota</taxon>
        <taxon>Neoptera</taxon>
        <taxon>Paraneoptera</taxon>
        <taxon>Hemiptera</taxon>
        <taxon>Heteroptera</taxon>
        <taxon>Panheteroptera</taxon>
        <taxon>Nepomorpha</taxon>
        <taxon>Nepidae</taxon>
        <taxon>Ranatrinae</taxon>
        <taxon>Ranatra</taxon>
    </lineage>
</organism>
<sequence length="300" mass="33179">MKKHISSSNLEAVLEDILLVDSLPSVEVYAATVTHKKRLSEVILRLNTVMPVPDLQHLKRINGLRILLCKACSFRTGEDAIADLAARGFDVTSLGSVEKVSVVDRLPTTRRQFEAAKNLWPVNFHEDKLVEKALSYRAGFCEEEVGGFEKWMEMALEAARRSTGYKMGCAIVDPKSGKVISVAGDRRGQHPLQHSPMVAMDLVAKSQGGSGAWETDQDYYLTGNDSPDAYLCTGYDAYLTHEPCVMCSMAFVHSRIKRVFYGVGSPDGALGTLTKLHTTPALNHHYEVYRGLLSDECLKL</sequence>
<dbReference type="EMBL" id="JBFDAA010000016">
    <property type="protein sequence ID" value="KAL1117328.1"/>
    <property type="molecule type" value="Genomic_DNA"/>
</dbReference>
<protein>
    <recommendedName>
        <fullName evidence="3">CMP/dCMP-type deaminase domain-containing protein</fullName>
    </recommendedName>
</protein>
<dbReference type="PANTHER" id="PTHR11079">
    <property type="entry name" value="CYTOSINE DEAMINASE FAMILY MEMBER"/>
    <property type="match status" value="1"/>
</dbReference>
<comment type="similarity">
    <text evidence="2">Belongs to the cytidine and deoxycytidylate deaminase family. ADAT3 subfamily.</text>
</comment>
<name>A0ABD0YG47_9HEMI</name>
<dbReference type="PROSITE" id="PS51747">
    <property type="entry name" value="CYT_DCMP_DEAMINASES_2"/>
    <property type="match status" value="1"/>
</dbReference>
<evidence type="ECO:0000256" key="2">
    <source>
        <dbReference type="ARBA" id="ARBA00038160"/>
    </source>
</evidence>
<evidence type="ECO:0000313" key="5">
    <source>
        <dbReference type="Proteomes" id="UP001558652"/>
    </source>
</evidence>
<gene>
    <name evidence="4" type="ORF">AAG570_004654</name>
</gene>
<feature type="domain" description="CMP/dCMP-type deaminase" evidence="3">
    <location>
        <begin position="146"/>
        <end position="289"/>
    </location>
</feature>
<dbReference type="SUPFAM" id="SSF53927">
    <property type="entry name" value="Cytidine deaminase-like"/>
    <property type="match status" value="1"/>
</dbReference>
<dbReference type="Proteomes" id="UP001558652">
    <property type="component" value="Unassembled WGS sequence"/>
</dbReference>
<keyword evidence="5" id="KW-1185">Reference proteome</keyword>
<proteinExistence type="inferred from homology"/>
<dbReference type="InterPro" id="IPR016193">
    <property type="entry name" value="Cytidine_deaminase-like"/>
</dbReference>
<dbReference type="PANTHER" id="PTHR11079:SF156">
    <property type="entry name" value="INACTIVE TRNA-SPECIFIC ADENOSINE DEAMINASE-LIKE PROTEIN 3-RELATED"/>
    <property type="match status" value="1"/>
</dbReference>
<evidence type="ECO:0000313" key="4">
    <source>
        <dbReference type="EMBL" id="KAL1117328.1"/>
    </source>
</evidence>
<dbReference type="CDD" id="cd01285">
    <property type="entry name" value="nucleoside_deaminase"/>
    <property type="match status" value="1"/>
</dbReference>
<evidence type="ECO:0000259" key="3">
    <source>
        <dbReference type="PROSITE" id="PS51747"/>
    </source>
</evidence>
<dbReference type="Gene3D" id="3.40.140.10">
    <property type="entry name" value="Cytidine Deaminase, domain 2"/>
    <property type="match status" value="1"/>
</dbReference>
<keyword evidence="1" id="KW-0819">tRNA processing</keyword>